<feature type="region of interest" description="Disordered" evidence="4">
    <location>
        <begin position="237"/>
        <end position="269"/>
    </location>
</feature>
<evidence type="ECO:0000313" key="6">
    <source>
        <dbReference type="Proteomes" id="UP001610446"/>
    </source>
</evidence>
<dbReference type="EMBL" id="JBFXLU010000054">
    <property type="protein sequence ID" value="KAL2847814.1"/>
    <property type="molecule type" value="Genomic_DNA"/>
</dbReference>
<dbReference type="Gene3D" id="1.25.40.20">
    <property type="entry name" value="Ankyrin repeat-containing domain"/>
    <property type="match status" value="2"/>
</dbReference>
<protein>
    <submittedName>
        <fullName evidence="5">Ankyrin repeat-containing domain protein</fullName>
    </submittedName>
</protein>
<organism evidence="5 6">
    <name type="scientific">Aspergillus pseudoustus</name>
    <dbReference type="NCBI Taxonomy" id="1810923"/>
    <lineage>
        <taxon>Eukaryota</taxon>
        <taxon>Fungi</taxon>
        <taxon>Dikarya</taxon>
        <taxon>Ascomycota</taxon>
        <taxon>Pezizomycotina</taxon>
        <taxon>Eurotiomycetes</taxon>
        <taxon>Eurotiomycetidae</taxon>
        <taxon>Eurotiales</taxon>
        <taxon>Aspergillaceae</taxon>
        <taxon>Aspergillus</taxon>
        <taxon>Aspergillus subgen. Nidulantes</taxon>
    </lineage>
</organism>
<evidence type="ECO:0000256" key="3">
    <source>
        <dbReference type="PROSITE-ProRule" id="PRU00023"/>
    </source>
</evidence>
<feature type="compositionally biased region" description="Basic and acidic residues" evidence="4">
    <location>
        <begin position="237"/>
        <end position="250"/>
    </location>
</feature>
<dbReference type="PANTHER" id="PTHR24134">
    <property type="entry name" value="ANKYRIN REPEAT-CONTAINING PROTEIN DDB_G0279043"/>
    <property type="match status" value="1"/>
</dbReference>
<dbReference type="InterPro" id="IPR002110">
    <property type="entry name" value="Ankyrin_rpt"/>
</dbReference>
<evidence type="ECO:0000313" key="5">
    <source>
        <dbReference type="EMBL" id="KAL2847814.1"/>
    </source>
</evidence>
<comment type="caution">
    <text evidence="5">The sequence shown here is derived from an EMBL/GenBank/DDBJ whole genome shotgun (WGS) entry which is preliminary data.</text>
</comment>
<evidence type="ECO:0000256" key="1">
    <source>
        <dbReference type="ARBA" id="ARBA00022737"/>
    </source>
</evidence>
<evidence type="ECO:0000256" key="2">
    <source>
        <dbReference type="ARBA" id="ARBA00023043"/>
    </source>
</evidence>
<dbReference type="SUPFAM" id="SSF48403">
    <property type="entry name" value="Ankyrin repeat"/>
    <property type="match status" value="1"/>
</dbReference>
<feature type="repeat" description="ANK" evidence="3">
    <location>
        <begin position="111"/>
        <end position="147"/>
    </location>
</feature>
<dbReference type="Proteomes" id="UP001610446">
    <property type="component" value="Unassembled WGS sequence"/>
</dbReference>
<dbReference type="InterPro" id="IPR036770">
    <property type="entry name" value="Ankyrin_rpt-contain_sf"/>
</dbReference>
<keyword evidence="2 3" id="KW-0040">ANK repeat</keyword>
<reference evidence="5 6" key="1">
    <citation type="submission" date="2024-07" db="EMBL/GenBank/DDBJ databases">
        <title>Section-level genome sequencing and comparative genomics of Aspergillus sections Usti and Cavernicolus.</title>
        <authorList>
            <consortium name="Lawrence Berkeley National Laboratory"/>
            <person name="Nybo J.L."/>
            <person name="Vesth T.C."/>
            <person name="Theobald S."/>
            <person name="Frisvad J.C."/>
            <person name="Larsen T.O."/>
            <person name="Kjaerboelling I."/>
            <person name="Rothschild-Mancinelli K."/>
            <person name="Lyhne E.K."/>
            <person name="Kogle M.E."/>
            <person name="Barry K."/>
            <person name="Clum A."/>
            <person name="Na H."/>
            <person name="Ledsgaard L."/>
            <person name="Lin J."/>
            <person name="Lipzen A."/>
            <person name="Kuo A."/>
            <person name="Riley R."/>
            <person name="Mondo S."/>
            <person name="Labutti K."/>
            <person name="Haridas S."/>
            <person name="Pangalinan J."/>
            <person name="Salamov A.A."/>
            <person name="Simmons B.A."/>
            <person name="Magnuson J.K."/>
            <person name="Chen J."/>
            <person name="Drula E."/>
            <person name="Henrissat B."/>
            <person name="Wiebenga A."/>
            <person name="Lubbers R.J."/>
            <person name="Gomes A.C."/>
            <person name="Makela M.R."/>
            <person name="Stajich J."/>
            <person name="Grigoriev I.V."/>
            <person name="Mortensen U.H."/>
            <person name="De Vries R.P."/>
            <person name="Baker S.E."/>
            <person name="Andersen M.R."/>
        </authorList>
    </citation>
    <scope>NUCLEOTIDE SEQUENCE [LARGE SCALE GENOMIC DNA]</scope>
    <source>
        <strain evidence="5 6">CBS 123904</strain>
    </source>
</reference>
<feature type="repeat" description="ANK" evidence="3">
    <location>
        <begin position="148"/>
        <end position="195"/>
    </location>
</feature>
<sequence>MYEKGKMGHLDAILALAAWHGRLNGTNNHNILTSALIGAASLGHVSITEHLITQQGAEVNPGSVLESKHQHGSTIIAEYCPLHAAAYHAFDADTCKMLLAHGARVDTKDPTGMTALLYAAKRADRGASIQIIKALISQGADVRATTQWGATPLHLAAQCSSWTNSPSMKEDIERRICRAARTLLKAGADINARDNQGRAPLHLARFKGMYIWLQEHGADETIRGNDGLLPKEYFDTQEEKRSRASMERRLNNPARQKFGPAASLELEWD</sequence>
<dbReference type="PROSITE" id="PS50088">
    <property type="entry name" value="ANK_REPEAT"/>
    <property type="match status" value="3"/>
</dbReference>
<dbReference type="PROSITE" id="PS50297">
    <property type="entry name" value="ANK_REP_REGION"/>
    <property type="match status" value="1"/>
</dbReference>
<dbReference type="SMART" id="SM00248">
    <property type="entry name" value="ANK"/>
    <property type="match status" value="4"/>
</dbReference>
<proteinExistence type="predicted"/>
<keyword evidence="1" id="KW-0677">Repeat</keyword>
<accession>A0ABR4K7V9</accession>
<gene>
    <name evidence="5" type="ORF">BJY01DRAFT_212445</name>
</gene>
<dbReference type="Pfam" id="PF12796">
    <property type="entry name" value="Ank_2"/>
    <property type="match status" value="1"/>
</dbReference>
<evidence type="ECO:0000256" key="4">
    <source>
        <dbReference type="SAM" id="MobiDB-lite"/>
    </source>
</evidence>
<feature type="repeat" description="ANK" evidence="3">
    <location>
        <begin position="77"/>
        <end position="110"/>
    </location>
</feature>
<dbReference type="PANTHER" id="PTHR24134:SF9">
    <property type="entry name" value="ANKYRIN REPEAT AND SOCS BOX PROTEIN 8"/>
    <property type="match status" value="1"/>
</dbReference>
<keyword evidence="6" id="KW-1185">Reference proteome</keyword>
<name>A0ABR4K7V9_9EURO</name>